<dbReference type="STRING" id="1732.SAMN02910417_01713"/>
<dbReference type="EMBL" id="FMXR01000012">
    <property type="protein sequence ID" value="SDB23137.1"/>
    <property type="molecule type" value="Genomic_DNA"/>
</dbReference>
<dbReference type="Proteomes" id="UP000199228">
    <property type="component" value="Unassembled WGS sequence"/>
</dbReference>
<dbReference type="PANTHER" id="PTHR36539:SF1">
    <property type="entry name" value="BACTERIAL MICROCOMPARTMENT SHELL VERTEX PROTEIN EUTN"/>
    <property type="match status" value="1"/>
</dbReference>
<dbReference type="AlphaFoldDB" id="A0A1G6BRD4"/>
<evidence type="ECO:0000256" key="2">
    <source>
        <dbReference type="ARBA" id="ARBA00023669"/>
    </source>
</evidence>
<evidence type="ECO:0000313" key="4">
    <source>
        <dbReference type="EMBL" id="SDB23137.1"/>
    </source>
</evidence>
<dbReference type="OrthoDB" id="196195at2"/>
<keyword evidence="2" id="KW-1282">Carboxysome</keyword>
<dbReference type="InterPro" id="IPR004992">
    <property type="entry name" value="EutN_CcmL"/>
</dbReference>
<name>A0A1G6BRD4_EUBOX</name>
<evidence type="ECO:0000256" key="3">
    <source>
        <dbReference type="ARBA" id="ARBA00024446"/>
    </source>
</evidence>
<proteinExistence type="predicted"/>
<evidence type="ECO:0000313" key="5">
    <source>
        <dbReference type="Proteomes" id="UP000199228"/>
    </source>
</evidence>
<reference evidence="4 5" key="1">
    <citation type="submission" date="2016-10" db="EMBL/GenBank/DDBJ databases">
        <authorList>
            <person name="de Groot N.N."/>
        </authorList>
    </citation>
    <scope>NUCLEOTIDE SEQUENCE [LARGE SCALE GENOMIC DNA]</scope>
    <source>
        <strain evidence="4 5">DSM 3217</strain>
    </source>
</reference>
<gene>
    <name evidence="4" type="ORF">SAMN02910417_01713</name>
</gene>
<dbReference type="RefSeq" id="WP_090173949.1">
    <property type="nucleotide sequence ID" value="NZ_FMXR01000012.1"/>
</dbReference>
<accession>A0A1G6BRD4</accession>
<dbReference type="PROSITE" id="PS51932">
    <property type="entry name" value="BMV"/>
    <property type="match status" value="1"/>
</dbReference>
<protein>
    <submittedName>
        <fullName evidence="4">Ethanolamine utilization protein EutN</fullName>
    </submittedName>
</protein>
<keyword evidence="3" id="KW-1283">Bacterial microcompartment</keyword>
<sequence length="90" mass="9517">MILAKVIGTVVATRKDETLEGTKLMIVRRVDTEGKYIEPEAVAVDYVGCGIGEFVLCATGSSVRVEESKKGKTIDMAVIGIIDSVDKAGA</sequence>
<dbReference type="SUPFAM" id="SSF159133">
    <property type="entry name" value="EutN/CcmL-like"/>
    <property type="match status" value="1"/>
</dbReference>
<dbReference type="PANTHER" id="PTHR36539">
    <property type="entry name" value="ETHANOLAMINE UTILIZATION PROTEIN EUTN"/>
    <property type="match status" value="1"/>
</dbReference>
<keyword evidence="5" id="KW-1185">Reference proteome</keyword>
<dbReference type="Gene3D" id="2.40.50.220">
    <property type="entry name" value="EutN/Ccml"/>
    <property type="match status" value="1"/>
</dbReference>
<dbReference type="GO" id="GO:0031470">
    <property type="term" value="C:carboxysome"/>
    <property type="evidence" value="ECO:0007669"/>
    <property type="project" value="UniProtKB-SubCell"/>
</dbReference>
<evidence type="ECO:0000256" key="1">
    <source>
        <dbReference type="ARBA" id="ARBA00023587"/>
    </source>
</evidence>
<dbReference type="InterPro" id="IPR036677">
    <property type="entry name" value="EutN_CcmL_sf"/>
</dbReference>
<organism evidence="4 5">
    <name type="scientific">Eubacterium oxidoreducens</name>
    <dbReference type="NCBI Taxonomy" id="1732"/>
    <lineage>
        <taxon>Bacteria</taxon>
        <taxon>Bacillati</taxon>
        <taxon>Bacillota</taxon>
        <taxon>Clostridia</taxon>
        <taxon>Eubacteriales</taxon>
        <taxon>Eubacteriaceae</taxon>
        <taxon>Eubacterium</taxon>
    </lineage>
</organism>
<dbReference type="CDD" id="cd01614">
    <property type="entry name" value="EutN_CcmL"/>
    <property type="match status" value="1"/>
</dbReference>
<dbReference type="Pfam" id="PF03319">
    <property type="entry name" value="EutN_CcmL"/>
    <property type="match status" value="1"/>
</dbReference>
<comment type="subcellular location">
    <subcellularLocation>
        <location evidence="1">Carboxysome</location>
    </subcellularLocation>
</comment>